<dbReference type="EMBL" id="CP087977">
    <property type="protein sequence ID" value="UUZ43720.1"/>
    <property type="molecule type" value="Genomic_DNA"/>
</dbReference>
<evidence type="ECO:0000313" key="2">
    <source>
        <dbReference type="Proteomes" id="UP001059663"/>
    </source>
</evidence>
<organism evidence="1 2">
    <name type="scientific">Janibacter limosus</name>
    <dbReference type="NCBI Taxonomy" id="53458"/>
    <lineage>
        <taxon>Bacteria</taxon>
        <taxon>Bacillati</taxon>
        <taxon>Actinomycetota</taxon>
        <taxon>Actinomycetes</taxon>
        <taxon>Micrococcales</taxon>
        <taxon>Intrasporangiaceae</taxon>
        <taxon>Janibacter</taxon>
    </lineage>
</organism>
<protein>
    <submittedName>
        <fullName evidence="1">Uncharacterized protein</fullName>
    </submittedName>
</protein>
<accession>A0AC61U144</accession>
<sequence>MDETITLQQNIPTPAWGLRLVAANVRGGLATLYVEATGESAVKHQVTVGDTVPVGDRQARVEAITGGGHDGPPGRAAGRLTLALVEEPA</sequence>
<reference evidence="1" key="1">
    <citation type="submission" date="2021-11" db="EMBL/GenBank/DDBJ databases">
        <title>Study of the species diversity of bacterial strains isolated from a unique natural object - Shulgan-Tash cave (Bashkiria).</title>
        <authorList>
            <person name="Sazanova A.L."/>
            <person name="Chirak E.R."/>
            <person name="Safronova V.I."/>
        </authorList>
    </citation>
    <scope>NUCLEOTIDE SEQUENCE</scope>
    <source>
        <strain evidence="1">P1</strain>
    </source>
</reference>
<name>A0AC61U144_9MICO</name>
<proteinExistence type="predicted"/>
<dbReference type="Proteomes" id="UP001059663">
    <property type="component" value="Chromosome"/>
</dbReference>
<evidence type="ECO:0000313" key="1">
    <source>
        <dbReference type="EMBL" id="UUZ43720.1"/>
    </source>
</evidence>
<gene>
    <name evidence="1" type="ORF">LP422_12840</name>
</gene>